<keyword evidence="3" id="KW-1185">Reference proteome</keyword>
<gene>
    <name evidence="2" type="ORF">HW555_011057</name>
</gene>
<reference evidence="2" key="1">
    <citation type="submission" date="2020-08" db="EMBL/GenBank/DDBJ databases">
        <title>Spodoptera exigua strain:BAW_Kor-Di-RS1 Genome sequencing and assembly.</title>
        <authorList>
            <person name="Kim J."/>
            <person name="Nam H.Y."/>
            <person name="Kwon M."/>
            <person name="Choi J.H."/>
            <person name="Cho S.R."/>
            <person name="Kim G.-H."/>
        </authorList>
    </citation>
    <scope>NUCLEOTIDE SEQUENCE</scope>
    <source>
        <strain evidence="2">BAW_Kor-Di-RS1</strain>
        <tissue evidence="2">Whole-body</tissue>
    </source>
</reference>
<protein>
    <submittedName>
        <fullName evidence="2">Uncharacterized protein</fullName>
    </submittedName>
</protein>
<evidence type="ECO:0000313" key="2">
    <source>
        <dbReference type="EMBL" id="KAF9409628.1"/>
    </source>
</evidence>
<proteinExistence type="predicted"/>
<evidence type="ECO:0000313" key="3">
    <source>
        <dbReference type="Proteomes" id="UP000648187"/>
    </source>
</evidence>
<dbReference type="Proteomes" id="UP000648187">
    <property type="component" value="Unassembled WGS sequence"/>
</dbReference>
<evidence type="ECO:0000256" key="1">
    <source>
        <dbReference type="SAM" id="MobiDB-lite"/>
    </source>
</evidence>
<comment type="caution">
    <text evidence="2">The sequence shown here is derived from an EMBL/GenBank/DDBJ whole genome shotgun (WGS) entry which is preliminary data.</text>
</comment>
<organism evidence="2 3">
    <name type="scientific">Spodoptera exigua</name>
    <name type="common">Beet armyworm</name>
    <name type="synonym">Noctua fulgens</name>
    <dbReference type="NCBI Taxonomy" id="7107"/>
    <lineage>
        <taxon>Eukaryota</taxon>
        <taxon>Metazoa</taxon>
        <taxon>Ecdysozoa</taxon>
        <taxon>Arthropoda</taxon>
        <taxon>Hexapoda</taxon>
        <taxon>Insecta</taxon>
        <taxon>Pterygota</taxon>
        <taxon>Neoptera</taxon>
        <taxon>Endopterygota</taxon>
        <taxon>Lepidoptera</taxon>
        <taxon>Glossata</taxon>
        <taxon>Ditrysia</taxon>
        <taxon>Noctuoidea</taxon>
        <taxon>Noctuidae</taxon>
        <taxon>Amphipyrinae</taxon>
        <taxon>Spodoptera</taxon>
    </lineage>
</organism>
<name>A0A835L0C0_SPOEX</name>
<accession>A0A835L0C0</accession>
<dbReference type="EMBL" id="JACKWZ010000306">
    <property type="protein sequence ID" value="KAF9409628.1"/>
    <property type="molecule type" value="Genomic_DNA"/>
</dbReference>
<dbReference type="AlphaFoldDB" id="A0A835L0C0"/>
<feature type="region of interest" description="Disordered" evidence="1">
    <location>
        <begin position="18"/>
        <end position="57"/>
    </location>
</feature>
<sequence>MWSSSLCKSIRCGLSKQGLGTRRGAMRPSPAAPPPSCTMSTSTPRPDCETSVGTAPTPPPALNALADNTANKQYTSYATIITTPIHHVFIAKTRPGPGSTEHLTQTSPKATSISVILFKIKNKYTYDAIHEEETGAYDEKKAYRQSRYEPPINRPQGVPLERISAVYNCILSQCPCIEPAVYEGQVTRREYFKQGQVTKNQ</sequence>